<dbReference type="InterPro" id="IPR002937">
    <property type="entry name" value="Amino_oxidase"/>
</dbReference>
<dbReference type="PRINTS" id="PR00411">
    <property type="entry name" value="PNDRDTASEI"/>
</dbReference>
<dbReference type="Pfam" id="PF01593">
    <property type="entry name" value="Amino_oxidase"/>
    <property type="match status" value="1"/>
</dbReference>
<keyword evidence="6" id="KW-1185">Reference proteome</keyword>
<evidence type="ECO:0000256" key="1">
    <source>
        <dbReference type="ARBA" id="ARBA00037217"/>
    </source>
</evidence>
<feature type="domain" description="Amine oxidase" evidence="4">
    <location>
        <begin position="17"/>
        <end position="261"/>
    </location>
</feature>
<organism evidence="5 6">
    <name type="scientific">Spirosoma liriopis</name>
    <dbReference type="NCBI Taxonomy" id="2937440"/>
    <lineage>
        <taxon>Bacteria</taxon>
        <taxon>Pseudomonadati</taxon>
        <taxon>Bacteroidota</taxon>
        <taxon>Cytophagia</taxon>
        <taxon>Cytophagales</taxon>
        <taxon>Cytophagaceae</taxon>
        <taxon>Spirosoma</taxon>
    </lineage>
</organism>
<dbReference type="InterPro" id="IPR036188">
    <property type="entry name" value="FAD/NAD-bd_sf"/>
</dbReference>
<dbReference type="SUPFAM" id="SSF51905">
    <property type="entry name" value="FAD/NAD(P)-binding domain"/>
    <property type="match status" value="1"/>
</dbReference>
<evidence type="ECO:0000256" key="2">
    <source>
        <dbReference type="ARBA" id="ARBA00038825"/>
    </source>
</evidence>
<evidence type="ECO:0000259" key="4">
    <source>
        <dbReference type="Pfam" id="PF01593"/>
    </source>
</evidence>
<evidence type="ECO:0000313" key="6">
    <source>
        <dbReference type="Proteomes" id="UP001202180"/>
    </source>
</evidence>
<evidence type="ECO:0000256" key="3">
    <source>
        <dbReference type="ARBA" id="ARBA00040298"/>
    </source>
</evidence>
<sequence length="489" mass="52558">MSKPDYDAVVVGSGPNGLSAAITLQQAGLSVLLLEAKADIGGGLRSAELTLPGFVHDICSAVHPLAAGSPFFQRLPLAEHGLEFIYPPLAAAHPFDDGTAAALRSSVEETARFLGTDEQAYLRLLEPLARHWPTLAPDVLGPLRFPKHPIDLALFGLDALPSAVQLAKRFKTREARGLFAGMAAHAIQPLSNLTTSAIALVLMTTGHLRGWPVPKGGSQAIANALVSYFQSIGGKVETNIPVRSISQLPSSKVVVFDVTPKQLLAIAGDRFASGPLNRLYRWQLEHYRYGMGVFKVDWALDGPIPFTAPECRQAGTIHLGSTLEEIAEAERLTSLGHHPDRPYVLLAQQSLFDSTRAPQGKHTAWAYCHVPNGSTVDRTEVIEQQIERYAPGFRDRILARHTINTAQLEAYNPNYVGGDINGGIIDIRQLYTRPVVTLSPYRTSAPGIYLCSSSTPPGGGVHGMCGYHAARVALREGFGLPVSVPLATG</sequence>
<dbReference type="Gene3D" id="3.50.50.60">
    <property type="entry name" value="FAD/NAD(P)-binding domain"/>
    <property type="match status" value="2"/>
</dbReference>
<protein>
    <recommendedName>
        <fullName evidence="3">Pyridine nucleotide-disulfide oxidoreductase domain-containing protein 2</fullName>
    </recommendedName>
</protein>
<dbReference type="RefSeq" id="WP_248475383.1">
    <property type="nucleotide sequence ID" value="NZ_JALPRF010000001.1"/>
</dbReference>
<proteinExistence type="predicted"/>
<name>A0ABT0HG44_9BACT</name>
<dbReference type="PANTHER" id="PTHR10668:SF105">
    <property type="entry name" value="DEHYDROGENASE-RELATED"/>
    <property type="match status" value="1"/>
</dbReference>
<comment type="function">
    <text evidence="1">Probable oxidoreductase that may play a role as regulator of mitochondrial function.</text>
</comment>
<comment type="subunit">
    <text evidence="2">Interacts with COX5B; this interaction may contribute to localize PYROXD2 to the inner face of the inner mitochondrial membrane.</text>
</comment>
<comment type="caution">
    <text evidence="5">The sequence shown here is derived from an EMBL/GenBank/DDBJ whole genome shotgun (WGS) entry which is preliminary data.</text>
</comment>
<evidence type="ECO:0000313" key="5">
    <source>
        <dbReference type="EMBL" id="MCK8490595.1"/>
    </source>
</evidence>
<dbReference type="PANTHER" id="PTHR10668">
    <property type="entry name" value="PHYTOENE DEHYDROGENASE"/>
    <property type="match status" value="1"/>
</dbReference>
<reference evidence="5 6" key="1">
    <citation type="submission" date="2022-04" db="EMBL/GenBank/DDBJ databases">
        <title>Spirosoma sp. strain RP8 genome sequencing and assembly.</title>
        <authorList>
            <person name="Jung Y."/>
        </authorList>
    </citation>
    <scope>NUCLEOTIDE SEQUENCE [LARGE SCALE GENOMIC DNA]</scope>
    <source>
        <strain evidence="5 6">RP8</strain>
    </source>
</reference>
<dbReference type="EMBL" id="JALPRF010000001">
    <property type="protein sequence ID" value="MCK8490595.1"/>
    <property type="molecule type" value="Genomic_DNA"/>
</dbReference>
<dbReference type="Proteomes" id="UP001202180">
    <property type="component" value="Unassembled WGS sequence"/>
</dbReference>
<accession>A0ABT0HG44</accession>
<gene>
    <name evidence="5" type="ORF">M0L20_01955</name>
</gene>